<sequence length="170" mass="18519">MRALSSVHGFVRQGVLLENALDRFASVSKPGGDPTQVFLAGKPIDICVAEDGSKLPLNWKIDQDVMNTAVNTVLSGPLGALPLHREESAVYVTGYPSYLNEFGIAQLFHGLKVTGVAIKSGRATVTFATKFLAYQACLSDGKQLDRVHTLRVEPVSHEVKEQLAEHRDYV</sequence>
<proteinExistence type="predicted"/>
<keyword evidence="2" id="KW-1185">Reference proteome</keyword>
<dbReference type="WBParaSite" id="NBR_0001523601-mRNA-1">
    <property type="protein sequence ID" value="NBR_0001523601-mRNA-1"/>
    <property type="gene ID" value="NBR_0001523601"/>
</dbReference>
<accession>A0A0N4YET7</accession>
<evidence type="ECO:0000313" key="2">
    <source>
        <dbReference type="Proteomes" id="UP000271162"/>
    </source>
</evidence>
<name>A0A0N4YET7_NIPBR</name>
<reference evidence="3" key="1">
    <citation type="submission" date="2016-04" db="UniProtKB">
        <authorList>
            <consortium name="WormBaseParasite"/>
        </authorList>
    </citation>
    <scope>IDENTIFICATION</scope>
</reference>
<protein>
    <submittedName>
        <fullName evidence="3">RRM domain-containing protein</fullName>
    </submittedName>
</protein>
<gene>
    <name evidence="1" type="ORF">NBR_LOCUS15237</name>
</gene>
<dbReference type="SUPFAM" id="SSF54928">
    <property type="entry name" value="RNA-binding domain, RBD"/>
    <property type="match status" value="1"/>
</dbReference>
<dbReference type="Proteomes" id="UP000271162">
    <property type="component" value="Unassembled WGS sequence"/>
</dbReference>
<dbReference type="GO" id="GO:0003676">
    <property type="term" value="F:nucleic acid binding"/>
    <property type="evidence" value="ECO:0007669"/>
    <property type="project" value="InterPro"/>
</dbReference>
<dbReference type="EMBL" id="UYSL01021651">
    <property type="protein sequence ID" value="VDL78831.1"/>
    <property type="molecule type" value="Genomic_DNA"/>
</dbReference>
<dbReference type="OMA" id="PWALICS"/>
<reference evidence="1 2" key="2">
    <citation type="submission" date="2018-11" db="EMBL/GenBank/DDBJ databases">
        <authorList>
            <consortium name="Pathogen Informatics"/>
        </authorList>
    </citation>
    <scope>NUCLEOTIDE SEQUENCE [LARGE SCALE GENOMIC DNA]</scope>
</reference>
<organism evidence="3">
    <name type="scientific">Nippostrongylus brasiliensis</name>
    <name type="common">Rat hookworm</name>
    <dbReference type="NCBI Taxonomy" id="27835"/>
    <lineage>
        <taxon>Eukaryota</taxon>
        <taxon>Metazoa</taxon>
        <taxon>Ecdysozoa</taxon>
        <taxon>Nematoda</taxon>
        <taxon>Chromadorea</taxon>
        <taxon>Rhabditida</taxon>
        <taxon>Rhabditina</taxon>
        <taxon>Rhabditomorpha</taxon>
        <taxon>Strongyloidea</taxon>
        <taxon>Heligmosomidae</taxon>
        <taxon>Nippostrongylus</taxon>
    </lineage>
</organism>
<dbReference type="InterPro" id="IPR035979">
    <property type="entry name" value="RBD_domain_sf"/>
</dbReference>
<dbReference type="STRING" id="27835.A0A0N4YET7"/>
<evidence type="ECO:0000313" key="1">
    <source>
        <dbReference type="EMBL" id="VDL78831.1"/>
    </source>
</evidence>
<dbReference type="AlphaFoldDB" id="A0A0N4YET7"/>
<evidence type="ECO:0000313" key="3">
    <source>
        <dbReference type="WBParaSite" id="NBR_0001523601-mRNA-1"/>
    </source>
</evidence>